<name>A7EIV3_SCLS1</name>
<gene>
    <name evidence="1" type="ORF">SS1G_05246</name>
</gene>
<protein>
    <submittedName>
        <fullName evidence="1">Uncharacterized protein</fullName>
    </submittedName>
</protein>
<dbReference type="KEGG" id="ssl:SS1G_05246"/>
<dbReference type="GeneID" id="5489784"/>
<sequence length="70" mass="8122">MAMCRLIGFFMPMSYMYRTDGNPQMQDELELFSGSELEGEGICPRQMWMYVPQTGIISRVGKYETRNEVA</sequence>
<dbReference type="Proteomes" id="UP000001312">
    <property type="component" value="Unassembled WGS sequence"/>
</dbReference>
<reference evidence="2" key="1">
    <citation type="journal article" date="2011" name="PLoS Genet.">
        <title>Genomic analysis of the necrotrophic fungal pathogens Sclerotinia sclerotiorum and Botrytis cinerea.</title>
        <authorList>
            <person name="Amselem J."/>
            <person name="Cuomo C.A."/>
            <person name="van Kan J.A."/>
            <person name="Viaud M."/>
            <person name="Benito E.P."/>
            <person name="Couloux A."/>
            <person name="Coutinho P.M."/>
            <person name="de Vries R.P."/>
            <person name="Dyer P.S."/>
            <person name="Fillinger S."/>
            <person name="Fournier E."/>
            <person name="Gout L."/>
            <person name="Hahn M."/>
            <person name="Kohn L."/>
            <person name="Lapalu N."/>
            <person name="Plummer K.M."/>
            <person name="Pradier J.M."/>
            <person name="Quevillon E."/>
            <person name="Sharon A."/>
            <person name="Simon A."/>
            <person name="ten Have A."/>
            <person name="Tudzynski B."/>
            <person name="Tudzynski P."/>
            <person name="Wincker P."/>
            <person name="Andrew M."/>
            <person name="Anthouard V."/>
            <person name="Beever R.E."/>
            <person name="Beffa R."/>
            <person name="Benoit I."/>
            <person name="Bouzid O."/>
            <person name="Brault B."/>
            <person name="Chen Z."/>
            <person name="Choquer M."/>
            <person name="Collemare J."/>
            <person name="Cotton P."/>
            <person name="Danchin E.G."/>
            <person name="Da Silva C."/>
            <person name="Gautier A."/>
            <person name="Giraud C."/>
            <person name="Giraud T."/>
            <person name="Gonzalez C."/>
            <person name="Grossetete S."/>
            <person name="Guldener U."/>
            <person name="Henrissat B."/>
            <person name="Howlett B.J."/>
            <person name="Kodira C."/>
            <person name="Kretschmer M."/>
            <person name="Lappartient A."/>
            <person name="Leroch M."/>
            <person name="Levis C."/>
            <person name="Mauceli E."/>
            <person name="Neuveglise C."/>
            <person name="Oeser B."/>
            <person name="Pearson M."/>
            <person name="Poulain J."/>
            <person name="Poussereau N."/>
            <person name="Quesneville H."/>
            <person name="Rascle C."/>
            <person name="Schumacher J."/>
            <person name="Segurens B."/>
            <person name="Sexton A."/>
            <person name="Silva E."/>
            <person name="Sirven C."/>
            <person name="Soanes D.M."/>
            <person name="Talbot N.J."/>
            <person name="Templeton M."/>
            <person name="Yandava C."/>
            <person name="Yarden O."/>
            <person name="Zeng Q."/>
            <person name="Rollins J.A."/>
            <person name="Lebrun M.H."/>
            <person name="Dickman M."/>
        </authorList>
    </citation>
    <scope>NUCLEOTIDE SEQUENCE [LARGE SCALE GENOMIC DNA]</scope>
    <source>
        <strain evidence="2">ATCC 18683 / 1980 / Ss-1</strain>
    </source>
</reference>
<dbReference type="InParanoid" id="A7EIV3"/>
<evidence type="ECO:0000313" key="1">
    <source>
        <dbReference type="EMBL" id="EDO02769.1"/>
    </source>
</evidence>
<evidence type="ECO:0000313" key="2">
    <source>
        <dbReference type="Proteomes" id="UP000001312"/>
    </source>
</evidence>
<keyword evidence="2" id="KW-1185">Reference proteome</keyword>
<dbReference type="EMBL" id="CH476626">
    <property type="protein sequence ID" value="EDO02769.1"/>
    <property type="molecule type" value="Genomic_DNA"/>
</dbReference>
<organism evidence="1 2">
    <name type="scientific">Sclerotinia sclerotiorum (strain ATCC 18683 / 1980 / Ss-1)</name>
    <name type="common">White mold</name>
    <name type="synonym">Whetzelinia sclerotiorum</name>
    <dbReference type="NCBI Taxonomy" id="665079"/>
    <lineage>
        <taxon>Eukaryota</taxon>
        <taxon>Fungi</taxon>
        <taxon>Dikarya</taxon>
        <taxon>Ascomycota</taxon>
        <taxon>Pezizomycotina</taxon>
        <taxon>Leotiomycetes</taxon>
        <taxon>Helotiales</taxon>
        <taxon>Sclerotiniaceae</taxon>
        <taxon>Sclerotinia</taxon>
    </lineage>
</organism>
<dbReference type="HOGENOM" id="CLU_2759333_0_0_1"/>
<proteinExistence type="predicted"/>
<dbReference type="AlphaFoldDB" id="A7EIV3"/>
<dbReference type="RefSeq" id="XP_001593818.1">
    <property type="nucleotide sequence ID" value="XM_001593768.1"/>
</dbReference>
<accession>A7EIV3</accession>